<feature type="domain" description="Quinolinate phosphoribosyl transferase C-terminal" evidence="14">
    <location>
        <begin position="109"/>
        <end position="272"/>
    </location>
</feature>
<keyword evidence="8 12" id="KW-0808">Transferase</keyword>
<evidence type="ECO:0000256" key="10">
    <source>
        <dbReference type="ARBA" id="ARBA00047445"/>
    </source>
</evidence>
<evidence type="ECO:0000256" key="6">
    <source>
        <dbReference type="ARBA" id="ARBA00022642"/>
    </source>
</evidence>
<gene>
    <name evidence="16" type="primary">nadC</name>
    <name evidence="16" type="ORF">G8O30_08675</name>
</gene>
<keyword evidence="6" id="KW-0662">Pyridine nucleotide biosynthesis</keyword>
<evidence type="ECO:0000256" key="3">
    <source>
        <dbReference type="ARBA" id="ARBA00009400"/>
    </source>
</evidence>
<dbReference type="InterPro" id="IPR027277">
    <property type="entry name" value="NadC/ModD"/>
</dbReference>
<dbReference type="KEGG" id="mcui:G8O30_08675"/>
<evidence type="ECO:0000256" key="11">
    <source>
        <dbReference type="ARBA" id="ARBA00069173"/>
    </source>
</evidence>
<dbReference type="Pfam" id="PF02749">
    <property type="entry name" value="QRPTase_N"/>
    <property type="match status" value="1"/>
</dbReference>
<dbReference type="PANTHER" id="PTHR32179">
    <property type="entry name" value="NICOTINATE-NUCLEOTIDE PYROPHOSPHORYLASE [CARBOXYLATING]"/>
    <property type="match status" value="1"/>
</dbReference>
<dbReference type="GO" id="GO:0005737">
    <property type="term" value="C:cytoplasm"/>
    <property type="evidence" value="ECO:0007669"/>
    <property type="project" value="TreeGrafter"/>
</dbReference>
<feature type="binding site" evidence="13">
    <location>
        <position position="97"/>
    </location>
    <ligand>
        <name>substrate</name>
    </ligand>
</feature>
<dbReference type="InterPro" id="IPR004393">
    <property type="entry name" value="NadC"/>
</dbReference>
<dbReference type="FunFam" id="3.20.20.70:FF:000030">
    <property type="entry name" value="Nicotinate-nucleotide pyrophosphorylase, carboxylating"/>
    <property type="match status" value="1"/>
</dbReference>
<dbReference type="NCBIfam" id="TIGR00078">
    <property type="entry name" value="nadC"/>
    <property type="match status" value="1"/>
</dbReference>
<evidence type="ECO:0000256" key="9">
    <source>
        <dbReference type="ARBA" id="ARBA00033102"/>
    </source>
</evidence>
<feature type="domain" description="Quinolinate phosphoribosyl transferase N-terminal" evidence="15">
    <location>
        <begin position="22"/>
        <end position="107"/>
    </location>
</feature>
<dbReference type="Proteomes" id="UP000593626">
    <property type="component" value="Chromosome"/>
</dbReference>
<dbReference type="UniPathway" id="UPA00253">
    <property type="reaction ID" value="UER00331"/>
</dbReference>
<feature type="binding site" evidence="13">
    <location>
        <begin position="259"/>
        <end position="261"/>
    </location>
    <ligand>
        <name>substrate</name>
    </ligand>
</feature>
<dbReference type="Pfam" id="PF01729">
    <property type="entry name" value="QRPTase_C"/>
    <property type="match status" value="1"/>
</dbReference>
<dbReference type="PANTHER" id="PTHR32179:SF3">
    <property type="entry name" value="NICOTINATE-NUCLEOTIDE PYROPHOSPHORYLASE [CARBOXYLATING]"/>
    <property type="match status" value="1"/>
</dbReference>
<evidence type="ECO:0000313" key="16">
    <source>
        <dbReference type="EMBL" id="QPC47032.1"/>
    </source>
</evidence>
<dbReference type="EMBL" id="CP049742">
    <property type="protein sequence ID" value="QPC47032.1"/>
    <property type="molecule type" value="Genomic_DNA"/>
</dbReference>
<comment type="pathway">
    <text evidence="2">Cofactor biosynthesis; NAD(+) biosynthesis; nicotinate D-ribonucleotide from quinolinate: step 1/1.</text>
</comment>
<sequence>MNKLFVKELLQRAFLEDIGSGDLTASAIFPEGLNGEMFFKVKEEGVFCGGFLIEDGYVMLHKDHRVEIFVQEGEYVEKGTVVAKITGPVQSLLSGERVILNLLQRLCGIATLTRKVVQQVEGTKCAIADTRKTTPGLRMLEKYAVKVGGGKNHRFGLYDAVMIKDNHIAFAGSISEAVAKVKNAIGHTVTIEVEVESKEQLLEAIDAEVDIIMIDNTEPSTMKEWVSLVPSSITTEASGGINVTNVREYALTGVNVISLGALTHSYTALDISARVVMEGGN</sequence>
<feature type="binding site" evidence="13">
    <location>
        <position position="215"/>
    </location>
    <ligand>
        <name>substrate</name>
    </ligand>
</feature>
<dbReference type="AlphaFoldDB" id="A0A7S8HFS1"/>
<dbReference type="InterPro" id="IPR036068">
    <property type="entry name" value="Nicotinate_pribotase-like_C"/>
</dbReference>
<dbReference type="InterPro" id="IPR037128">
    <property type="entry name" value="Quinolinate_PRibosylTase_N_sf"/>
</dbReference>
<dbReference type="CDD" id="cd01572">
    <property type="entry name" value="QPRTase"/>
    <property type="match status" value="1"/>
</dbReference>
<evidence type="ECO:0000256" key="12">
    <source>
        <dbReference type="PIRNR" id="PIRNR006250"/>
    </source>
</evidence>
<evidence type="ECO:0000256" key="2">
    <source>
        <dbReference type="ARBA" id="ARBA00004893"/>
    </source>
</evidence>
<evidence type="ECO:0000259" key="15">
    <source>
        <dbReference type="Pfam" id="PF02749"/>
    </source>
</evidence>
<evidence type="ECO:0000256" key="13">
    <source>
        <dbReference type="PIRSR" id="PIRSR006250-1"/>
    </source>
</evidence>
<feature type="binding site" evidence="13">
    <location>
        <begin position="238"/>
        <end position="240"/>
    </location>
    <ligand>
        <name>substrate</name>
    </ligand>
</feature>
<feature type="binding site" evidence="13">
    <location>
        <position position="154"/>
    </location>
    <ligand>
        <name>substrate</name>
    </ligand>
</feature>
<feature type="binding site" evidence="13">
    <location>
        <begin position="130"/>
        <end position="132"/>
    </location>
    <ligand>
        <name>substrate</name>
    </ligand>
</feature>
<evidence type="ECO:0000256" key="4">
    <source>
        <dbReference type="ARBA" id="ARBA00011218"/>
    </source>
</evidence>
<evidence type="ECO:0000256" key="8">
    <source>
        <dbReference type="ARBA" id="ARBA00022679"/>
    </source>
</evidence>
<evidence type="ECO:0000256" key="5">
    <source>
        <dbReference type="ARBA" id="ARBA00011944"/>
    </source>
</evidence>
<dbReference type="EC" id="2.4.2.19" evidence="5"/>
<dbReference type="FunFam" id="3.90.1170.20:FF:000001">
    <property type="entry name" value="Nicotinate-nucleotide diphosphorylase (Carboxylating)"/>
    <property type="match status" value="1"/>
</dbReference>
<organism evidence="16 17">
    <name type="scientific">Mangrovibacillus cuniculi</name>
    <dbReference type="NCBI Taxonomy" id="2593652"/>
    <lineage>
        <taxon>Bacteria</taxon>
        <taxon>Bacillati</taxon>
        <taxon>Bacillota</taxon>
        <taxon>Bacilli</taxon>
        <taxon>Bacillales</taxon>
        <taxon>Bacillaceae</taxon>
        <taxon>Mangrovibacillus</taxon>
    </lineage>
</organism>
<dbReference type="SUPFAM" id="SSF51690">
    <property type="entry name" value="Nicotinate/Quinolinate PRTase C-terminal domain-like"/>
    <property type="match status" value="1"/>
</dbReference>
<keyword evidence="7 12" id="KW-0328">Glycosyltransferase</keyword>
<dbReference type="GO" id="GO:0009435">
    <property type="term" value="P:NAD+ biosynthetic process"/>
    <property type="evidence" value="ECO:0007669"/>
    <property type="project" value="UniProtKB-UniPathway"/>
</dbReference>
<dbReference type="InterPro" id="IPR022412">
    <property type="entry name" value="Quinolinate_PRibosylTrfase_N"/>
</dbReference>
<comment type="function">
    <text evidence="1">Involved in the catabolism of quinolinic acid (QA).</text>
</comment>
<dbReference type="Gene3D" id="3.20.20.70">
    <property type="entry name" value="Aldolase class I"/>
    <property type="match status" value="1"/>
</dbReference>
<dbReference type="InterPro" id="IPR013785">
    <property type="entry name" value="Aldolase_TIM"/>
</dbReference>
<dbReference type="SUPFAM" id="SSF54675">
    <property type="entry name" value="Nicotinate/Quinolinate PRTase N-terminal domain-like"/>
    <property type="match status" value="1"/>
</dbReference>
<comment type="catalytic activity">
    <reaction evidence="10">
        <text>nicotinate beta-D-ribonucleotide + CO2 + diphosphate = quinolinate + 5-phospho-alpha-D-ribose 1-diphosphate + 2 H(+)</text>
        <dbReference type="Rhea" id="RHEA:12733"/>
        <dbReference type="ChEBI" id="CHEBI:15378"/>
        <dbReference type="ChEBI" id="CHEBI:16526"/>
        <dbReference type="ChEBI" id="CHEBI:29959"/>
        <dbReference type="ChEBI" id="CHEBI:33019"/>
        <dbReference type="ChEBI" id="CHEBI:57502"/>
        <dbReference type="ChEBI" id="CHEBI:58017"/>
        <dbReference type="EC" id="2.4.2.19"/>
    </reaction>
</comment>
<dbReference type="RefSeq" id="WP_239671702.1">
    <property type="nucleotide sequence ID" value="NZ_CP049742.1"/>
</dbReference>
<feature type="binding site" evidence="13">
    <location>
        <position position="164"/>
    </location>
    <ligand>
        <name>substrate</name>
    </ligand>
</feature>
<dbReference type="Gene3D" id="3.90.1170.20">
    <property type="entry name" value="Quinolinate phosphoribosyl transferase, N-terminal domain"/>
    <property type="match status" value="1"/>
</dbReference>
<evidence type="ECO:0000259" key="14">
    <source>
        <dbReference type="Pfam" id="PF01729"/>
    </source>
</evidence>
<reference evidence="16 17" key="1">
    <citation type="submission" date="2019-07" db="EMBL/GenBank/DDBJ databases">
        <title>Genome sequence of 2 isolates from Red Sea Mangroves.</title>
        <authorList>
            <person name="Sefrji F."/>
            <person name="Michoud G."/>
            <person name="Merlino G."/>
            <person name="Daffonchio D."/>
        </authorList>
    </citation>
    <scope>NUCLEOTIDE SEQUENCE [LARGE SCALE GENOMIC DNA]</scope>
    <source>
        <strain evidence="16 17">R1DC41</strain>
    </source>
</reference>
<comment type="subunit">
    <text evidence="4">Hexamer formed by 3 homodimers.</text>
</comment>
<evidence type="ECO:0000256" key="7">
    <source>
        <dbReference type="ARBA" id="ARBA00022676"/>
    </source>
</evidence>
<dbReference type="PIRSF" id="PIRSF006250">
    <property type="entry name" value="NadC_ModD"/>
    <property type="match status" value="1"/>
</dbReference>
<name>A0A7S8HFS1_9BACI</name>
<protein>
    <recommendedName>
        <fullName evidence="11">Probable nicotinate-nucleotide pyrophosphorylase [carboxylating]</fullName>
        <ecNumber evidence="5">2.4.2.19</ecNumber>
    </recommendedName>
    <alternativeName>
        <fullName evidence="9">Quinolinate phosphoribosyltransferase [decarboxylating]</fullName>
    </alternativeName>
</protein>
<feature type="binding site" evidence="13">
    <location>
        <position position="194"/>
    </location>
    <ligand>
        <name>substrate</name>
    </ligand>
</feature>
<proteinExistence type="inferred from homology"/>
<accession>A0A7S8HFS1</accession>
<dbReference type="GO" id="GO:0004514">
    <property type="term" value="F:nicotinate-nucleotide diphosphorylase (carboxylating) activity"/>
    <property type="evidence" value="ECO:0007669"/>
    <property type="project" value="UniProtKB-EC"/>
</dbReference>
<dbReference type="InterPro" id="IPR002638">
    <property type="entry name" value="Quinolinate_PRibosylTrfase_C"/>
</dbReference>
<evidence type="ECO:0000256" key="1">
    <source>
        <dbReference type="ARBA" id="ARBA00003237"/>
    </source>
</evidence>
<dbReference type="GO" id="GO:0034213">
    <property type="term" value="P:quinolinate catabolic process"/>
    <property type="evidence" value="ECO:0007669"/>
    <property type="project" value="TreeGrafter"/>
</dbReference>
<keyword evidence="17" id="KW-1185">Reference proteome</keyword>
<comment type="similarity">
    <text evidence="3 12">Belongs to the NadC/ModD family.</text>
</comment>
<evidence type="ECO:0000313" key="17">
    <source>
        <dbReference type="Proteomes" id="UP000593626"/>
    </source>
</evidence>